<evidence type="ECO:0000256" key="6">
    <source>
        <dbReference type="ARBA" id="ARBA00023136"/>
    </source>
</evidence>
<keyword evidence="9" id="KW-1185">Reference proteome</keyword>
<dbReference type="Pfam" id="PF01554">
    <property type="entry name" value="MatE"/>
    <property type="match status" value="2"/>
</dbReference>
<evidence type="ECO:0000256" key="3">
    <source>
        <dbReference type="ARBA" id="ARBA00022475"/>
    </source>
</evidence>
<evidence type="ECO:0000313" key="9">
    <source>
        <dbReference type="Proteomes" id="UP000593890"/>
    </source>
</evidence>
<feature type="transmembrane region" description="Helical" evidence="7">
    <location>
        <begin position="34"/>
        <end position="54"/>
    </location>
</feature>
<feature type="transmembrane region" description="Helical" evidence="7">
    <location>
        <begin position="154"/>
        <end position="175"/>
    </location>
</feature>
<dbReference type="GO" id="GO:0005886">
    <property type="term" value="C:plasma membrane"/>
    <property type="evidence" value="ECO:0007669"/>
    <property type="project" value="UniProtKB-SubCell"/>
</dbReference>
<feature type="transmembrane region" description="Helical" evidence="7">
    <location>
        <begin position="402"/>
        <end position="426"/>
    </location>
</feature>
<protein>
    <submittedName>
        <fullName evidence="8">MATE family efflux transporter</fullName>
    </submittedName>
</protein>
<dbReference type="GO" id="GO:0015297">
    <property type="term" value="F:antiporter activity"/>
    <property type="evidence" value="ECO:0007669"/>
    <property type="project" value="InterPro"/>
</dbReference>
<keyword evidence="5 7" id="KW-1133">Transmembrane helix</keyword>
<keyword evidence="4 7" id="KW-0812">Transmembrane</keyword>
<dbReference type="Proteomes" id="UP000593890">
    <property type="component" value="Chromosome"/>
</dbReference>
<keyword evidence="3" id="KW-1003">Cell membrane</keyword>
<dbReference type="GO" id="GO:0042910">
    <property type="term" value="F:xenobiotic transmembrane transporter activity"/>
    <property type="evidence" value="ECO:0007669"/>
    <property type="project" value="InterPro"/>
</dbReference>
<evidence type="ECO:0000313" key="8">
    <source>
        <dbReference type="EMBL" id="BCI60921.1"/>
    </source>
</evidence>
<proteinExistence type="predicted"/>
<feature type="transmembrane region" description="Helical" evidence="7">
    <location>
        <begin position="432"/>
        <end position="453"/>
    </location>
</feature>
<accession>A0A7I8D274</accession>
<comment type="subcellular location">
    <subcellularLocation>
        <location evidence="1">Cell membrane</location>
        <topology evidence="1">Multi-pass membrane protein</topology>
    </subcellularLocation>
</comment>
<feature type="transmembrane region" description="Helical" evidence="7">
    <location>
        <begin position="334"/>
        <end position="351"/>
    </location>
</feature>
<dbReference type="EMBL" id="AP023321">
    <property type="protein sequence ID" value="BCI60921.1"/>
    <property type="molecule type" value="Genomic_DNA"/>
</dbReference>
<dbReference type="PIRSF" id="PIRSF006603">
    <property type="entry name" value="DinF"/>
    <property type="match status" value="1"/>
</dbReference>
<evidence type="ECO:0000256" key="4">
    <source>
        <dbReference type="ARBA" id="ARBA00022692"/>
    </source>
</evidence>
<dbReference type="AlphaFoldDB" id="A0A7I8D274"/>
<sequence length="465" mass="49712">MNSGKISGRRKLKQVIFQRLSKGDDEDLSIQRKFFANVFPAMLAFAFSGIYAIVDGFFIGQKLGDMGLAAINVAYPITAFIQAVGTGIGMGGAIAVAICIGQKNEEGQKHYLSNTLVLIGISCIAITVLLLLGFPILLQWFGAGGELLGLAEQYTQVIAIGAAFQILGTGLTPLIRNYNGSVIAMCSMVAGFLTNVVLDWLFVMVLSYGMTGAAVATIIGQAVTAVIGALFLWKKKKLQCLLGYRPSKGEIHRILLGGLSPFGLTLSPNLVIIVINKAAFLYGGDHAVACYAVVSYVVCIVQLLLQGVGDGCQPLISQAYGAGQERDMHTVRRMAYVTGGILSVVSMGVMYSLRGVIPGVFGVSDGLTQDVARVLTIFLLGFVFVAFLRITIPYFYAVKRTLFACLLIYGEPILLCLMALLVLPSILGVDGVWISVPAVQMILTALGIFLLVWSQKKTKATELPS</sequence>
<gene>
    <name evidence="8" type="primary">vmrA</name>
    <name evidence="8" type="ORF">C12CBH8_15600</name>
</gene>
<feature type="transmembrane region" description="Helical" evidence="7">
    <location>
        <begin position="254"/>
        <end position="274"/>
    </location>
</feature>
<feature type="transmembrane region" description="Helical" evidence="7">
    <location>
        <begin position="371"/>
        <end position="390"/>
    </location>
</feature>
<evidence type="ECO:0000256" key="2">
    <source>
        <dbReference type="ARBA" id="ARBA00022448"/>
    </source>
</evidence>
<dbReference type="KEGG" id="sman:C12CBH8_15600"/>
<feature type="transmembrane region" description="Helical" evidence="7">
    <location>
        <begin position="212"/>
        <end position="233"/>
    </location>
</feature>
<dbReference type="PANTHER" id="PTHR43823:SF3">
    <property type="entry name" value="MULTIDRUG EXPORT PROTEIN MEPA"/>
    <property type="match status" value="1"/>
</dbReference>
<evidence type="ECO:0000256" key="1">
    <source>
        <dbReference type="ARBA" id="ARBA00004651"/>
    </source>
</evidence>
<dbReference type="PANTHER" id="PTHR43823">
    <property type="entry name" value="SPORULATION PROTEIN YKVU"/>
    <property type="match status" value="1"/>
</dbReference>
<evidence type="ECO:0000256" key="5">
    <source>
        <dbReference type="ARBA" id="ARBA00022989"/>
    </source>
</evidence>
<keyword evidence="6 7" id="KW-0472">Membrane</keyword>
<keyword evidence="2" id="KW-0813">Transport</keyword>
<feature type="transmembrane region" description="Helical" evidence="7">
    <location>
        <begin position="111"/>
        <end position="134"/>
    </location>
</feature>
<dbReference type="InterPro" id="IPR048279">
    <property type="entry name" value="MdtK-like"/>
</dbReference>
<dbReference type="InterPro" id="IPR051327">
    <property type="entry name" value="MATE_MepA_subfamily"/>
</dbReference>
<dbReference type="InterPro" id="IPR002528">
    <property type="entry name" value="MATE_fam"/>
</dbReference>
<organism evidence="8 9">
    <name type="scientific">Solibaculum mannosilyticum</name>
    <dbReference type="NCBI Taxonomy" id="2780922"/>
    <lineage>
        <taxon>Bacteria</taxon>
        <taxon>Bacillati</taxon>
        <taxon>Bacillota</taxon>
        <taxon>Clostridia</taxon>
        <taxon>Eubacteriales</taxon>
        <taxon>Oscillospiraceae</taxon>
        <taxon>Solibaculum</taxon>
    </lineage>
</organism>
<evidence type="ECO:0000256" key="7">
    <source>
        <dbReference type="SAM" id="Phobius"/>
    </source>
</evidence>
<feature type="transmembrane region" description="Helical" evidence="7">
    <location>
        <begin position="182"/>
        <end position="206"/>
    </location>
</feature>
<reference evidence="9" key="1">
    <citation type="submission" date="2020-07" db="EMBL/GenBank/DDBJ databases">
        <title>Complete genome sequencing of Clostridia bacterium strain 12CBH8.</title>
        <authorList>
            <person name="Sakamoto M."/>
            <person name="Murakami T."/>
            <person name="Mori H."/>
        </authorList>
    </citation>
    <scope>NUCLEOTIDE SEQUENCE [LARGE SCALE GENOMIC DNA]</scope>
    <source>
        <strain evidence="9">12CBH8</strain>
    </source>
</reference>
<name>A0A7I8D274_9FIRM</name>
<feature type="transmembrane region" description="Helical" evidence="7">
    <location>
        <begin position="286"/>
        <end position="305"/>
    </location>
</feature>
<feature type="transmembrane region" description="Helical" evidence="7">
    <location>
        <begin position="74"/>
        <end position="99"/>
    </location>
</feature>